<organism evidence="3 4">
    <name type="scientific">Microvirga brassicacearum</name>
    <dbReference type="NCBI Taxonomy" id="2580413"/>
    <lineage>
        <taxon>Bacteria</taxon>
        <taxon>Pseudomonadati</taxon>
        <taxon>Pseudomonadota</taxon>
        <taxon>Alphaproteobacteria</taxon>
        <taxon>Hyphomicrobiales</taxon>
        <taxon>Methylobacteriaceae</taxon>
        <taxon>Microvirga</taxon>
    </lineage>
</organism>
<sequence>MKVVAVSAIALSLAACSFSYSVIGMSDDEPEVTGSISAKTPSPLSPELNEEDWRRAKAALGVALDPQGPGTLVSWDNPGTAMKGHFTPTSAPYVKNDEICREFSAQLNGPASSVLQGHACRPSGGEWAIKDVKPAKAAVKA</sequence>
<dbReference type="EMBL" id="VCMV01000023">
    <property type="protein sequence ID" value="KAB0266269.1"/>
    <property type="molecule type" value="Genomic_DNA"/>
</dbReference>
<keyword evidence="4" id="KW-1185">Reference proteome</keyword>
<reference evidence="3 4" key="1">
    <citation type="journal article" date="2019" name="Microorganisms">
        <title>Genome Insights into the Novel Species Microvirga brassicacearum, a Rapeseed Endophyte with Biotechnological Potential.</title>
        <authorList>
            <person name="Jimenez-Gomez A."/>
            <person name="Saati-Santamaria Z."/>
            <person name="Igual J.M."/>
            <person name="Rivas R."/>
            <person name="Mateos P.F."/>
            <person name="Garcia-Fraile P."/>
        </authorList>
    </citation>
    <scope>NUCLEOTIDE SEQUENCE [LARGE SCALE GENOMIC DNA]</scope>
    <source>
        <strain evidence="3 4">CDVBN77</strain>
    </source>
</reference>
<feature type="chain" id="PRO_5024328959" description="Surface antigen domain-containing protein" evidence="1">
    <location>
        <begin position="22"/>
        <end position="141"/>
    </location>
</feature>
<comment type="caution">
    <text evidence="3">The sequence shown here is derived from an EMBL/GenBank/DDBJ whole genome shotgun (WGS) entry which is preliminary data.</text>
</comment>
<proteinExistence type="predicted"/>
<keyword evidence="1" id="KW-0732">Signal</keyword>
<evidence type="ECO:0000313" key="3">
    <source>
        <dbReference type="EMBL" id="KAB0266269.1"/>
    </source>
</evidence>
<protein>
    <recommendedName>
        <fullName evidence="2">Surface antigen domain-containing protein</fullName>
    </recommendedName>
</protein>
<evidence type="ECO:0000259" key="2">
    <source>
        <dbReference type="Pfam" id="PF16998"/>
    </source>
</evidence>
<accession>A0A5N3P959</accession>
<dbReference type="PROSITE" id="PS51257">
    <property type="entry name" value="PROKAR_LIPOPROTEIN"/>
    <property type="match status" value="1"/>
</dbReference>
<dbReference type="Proteomes" id="UP000325684">
    <property type="component" value="Unassembled WGS sequence"/>
</dbReference>
<feature type="signal peptide" evidence="1">
    <location>
        <begin position="1"/>
        <end position="21"/>
    </location>
</feature>
<evidence type="ECO:0000256" key="1">
    <source>
        <dbReference type="SAM" id="SignalP"/>
    </source>
</evidence>
<name>A0A5N3P959_9HYPH</name>
<dbReference type="OrthoDB" id="8017863at2"/>
<dbReference type="Pfam" id="PF16998">
    <property type="entry name" value="17kDa_Anti_2"/>
    <property type="match status" value="1"/>
</dbReference>
<dbReference type="InterPro" id="IPR032635">
    <property type="entry name" value="Anti_2"/>
</dbReference>
<dbReference type="AlphaFoldDB" id="A0A5N3P959"/>
<gene>
    <name evidence="3" type="ORF">FEZ63_14785</name>
</gene>
<evidence type="ECO:0000313" key="4">
    <source>
        <dbReference type="Proteomes" id="UP000325684"/>
    </source>
</evidence>
<feature type="domain" description="Surface antigen" evidence="2">
    <location>
        <begin position="27"/>
        <end position="134"/>
    </location>
</feature>